<evidence type="ECO:0000313" key="1">
    <source>
        <dbReference type="EMBL" id="WED42678.1"/>
    </source>
</evidence>
<gene>
    <name evidence="1" type="ORF">PXX05_12340</name>
</gene>
<dbReference type="RefSeq" id="WP_275088494.1">
    <property type="nucleotide sequence ID" value="NZ_CP119078.1"/>
</dbReference>
<sequence length="542" mass="62406">MSYSNIGTLLQKSKNTLPPDAWLVLTKKELKDNKLNWRKLVKQQALSNLYDEDVLNQERFVKFTIGLLRSPFLSLRQQEELRDIWHDKNTTVDQKANAIIKLAARAGYYDVGCVKLMPSFLKLFSNDQELFNFLRAPQQFINQNNQLTPYQKQLLDFIVNDPVTKYFKIGEHINETYESELTTAMKMLNLQRYGCRDAPNFLPCIHPNVVDQVLEKSNRSYMGGKTFIGLSGASDHYTRKMISNTANVVTETKMGECHTFAQLAAEHLLKVAEEQKLPIDIKIVSHKDGRGSHTFLLVNHYNEDLNDLSNCLIVDPWAYVMGYTDTQGIFTLDNYPYPNMTTNLLCCYNSTEDVEHLNRRYNIIINSEEYQSYMSNIPIEKEESVDAIQAKQFIEYLYGGVQNLIPDQTKEELIKEILKDLSFEEISPAKAMKLATDVFFAGHVDGNTHEGFSWTKHDNITDNDLGQSEDYKNYFVEAFNRYPAVKSFWTNYLQQSHPGENLNTTKITVESIVKIGQDLANSETLKHEYSPRNPDAVFTISY</sequence>
<protein>
    <submittedName>
        <fullName evidence="1">Uncharacterized protein</fullName>
    </submittedName>
</protein>
<reference evidence="1 2" key="1">
    <citation type="submission" date="2023-02" db="EMBL/GenBank/DDBJ databases">
        <title>Genome Sequence of L. cardiaca H63T.</title>
        <authorList>
            <person name="Lopez A.E."/>
            <person name="Cianciotto N.P."/>
        </authorList>
    </citation>
    <scope>NUCLEOTIDE SEQUENCE [LARGE SCALE GENOMIC DNA]</scope>
    <source>
        <strain evidence="1 2">H63</strain>
    </source>
</reference>
<name>A0ABY8APN4_9GAMM</name>
<proteinExistence type="predicted"/>
<dbReference type="Proteomes" id="UP001222087">
    <property type="component" value="Chromosome"/>
</dbReference>
<organism evidence="1 2">
    <name type="scientific">Legionella cardiaca</name>
    <dbReference type="NCBI Taxonomy" id="1071983"/>
    <lineage>
        <taxon>Bacteria</taxon>
        <taxon>Pseudomonadati</taxon>
        <taxon>Pseudomonadota</taxon>
        <taxon>Gammaproteobacteria</taxon>
        <taxon>Legionellales</taxon>
        <taxon>Legionellaceae</taxon>
        <taxon>Legionella</taxon>
    </lineage>
</organism>
<keyword evidence="2" id="KW-1185">Reference proteome</keyword>
<accession>A0ABY8APN4</accession>
<dbReference type="EMBL" id="CP119078">
    <property type="protein sequence ID" value="WED42678.1"/>
    <property type="molecule type" value="Genomic_DNA"/>
</dbReference>
<evidence type="ECO:0000313" key="2">
    <source>
        <dbReference type="Proteomes" id="UP001222087"/>
    </source>
</evidence>